<dbReference type="InterPro" id="IPR036397">
    <property type="entry name" value="RNaseH_sf"/>
</dbReference>
<dbReference type="InterPro" id="IPR002156">
    <property type="entry name" value="RNaseH_domain"/>
</dbReference>
<keyword evidence="4" id="KW-1185">Reference proteome</keyword>
<evidence type="ECO:0000256" key="1">
    <source>
        <dbReference type="SAM" id="MobiDB-lite"/>
    </source>
</evidence>
<feature type="region of interest" description="Disordered" evidence="1">
    <location>
        <begin position="188"/>
        <end position="212"/>
    </location>
</feature>
<feature type="compositionally biased region" description="Low complexity" evidence="1">
    <location>
        <begin position="202"/>
        <end position="212"/>
    </location>
</feature>
<dbReference type="Proteomes" id="UP001358586">
    <property type="component" value="Chromosome 12"/>
</dbReference>
<dbReference type="Gene3D" id="3.30.420.10">
    <property type="entry name" value="Ribonuclease H-like superfamily/Ribonuclease H"/>
    <property type="match status" value="1"/>
</dbReference>
<dbReference type="InterPro" id="IPR012337">
    <property type="entry name" value="RNaseH-like_sf"/>
</dbReference>
<organism evidence="3 4">
    <name type="scientific">Gossypium arboreum</name>
    <name type="common">Tree cotton</name>
    <name type="synonym">Gossypium nanking</name>
    <dbReference type="NCBI Taxonomy" id="29729"/>
    <lineage>
        <taxon>Eukaryota</taxon>
        <taxon>Viridiplantae</taxon>
        <taxon>Streptophyta</taxon>
        <taxon>Embryophyta</taxon>
        <taxon>Tracheophyta</taxon>
        <taxon>Spermatophyta</taxon>
        <taxon>Magnoliopsida</taxon>
        <taxon>eudicotyledons</taxon>
        <taxon>Gunneridae</taxon>
        <taxon>Pentapetalae</taxon>
        <taxon>rosids</taxon>
        <taxon>malvids</taxon>
        <taxon>Malvales</taxon>
        <taxon>Malvaceae</taxon>
        <taxon>Malvoideae</taxon>
        <taxon>Gossypium</taxon>
    </lineage>
</organism>
<proteinExistence type="predicted"/>
<sequence>MHDTVEFINAYYAEIKHVSDVTKSRNEINNKAWRPPNDNRIKVNFDAAFKQNQNKSVSGIIARNKEGEVMAACTYPGRNIVDPTIAEARACLQAATMAENLGFQEVEVEGDALTVIKKLTLNSEDKSTIRGYIQEIKRKACIFRSIQFSHIPREANRVAHELGREGWRFEDPQYWMEEVPNTVEDLVNRDRNHNNGRRDNNNESGSGNDKVI</sequence>
<dbReference type="EMBL" id="JARKNE010000012">
    <property type="protein sequence ID" value="KAK5777635.1"/>
    <property type="molecule type" value="Genomic_DNA"/>
</dbReference>
<dbReference type="InterPro" id="IPR044730">
    <property type="entry name" value="RNase_H-like_dom_plant"/>
</dbReference>
<dbReference type="Pfam" id="PF13456">
    <property type="entry name" value="RVT_3"/>
    <property type="match status" value="1"/>
</dbReference>
<name>A0ABR0MWE2_GOSAR</name>
<comment type="caution">
    <text evidence="3">The sequence shown here is derived from an EMBL/GenBank/DDBJ whole genome shotgun (WGS) entry which is preliminary data.</text>
</comment>
<dbReference type="SUPFAM" id="SSF53098">
    <property type="entry name" value="Ribonuclease H-like"/>
    <property type="match status" value="1"/>
</dbReference>
<dbReference type="CDD" id="cd06222">
    <property type="entry name" value="RNase_H_like"/>
    <property type="match status" value="1"/>
</dbReference>
<evidence type="ECO:0000259" key="2">
    <source>
        <dbReference type="Pfam" id="PF13456"/>
    </source>
</evidence>
<dbReference type="PANTHER" id="PTHR47074:SF61">
    <property type="entry name" value="RNASE H TYPE-1 DOMAIN-CONTAINING PROTEIN"/>
    <property type="match status" value="1"/>
</dbReference>
<evidence type="ECO:0000313" key="3">
    <source>
        <dbReference type="EMBL" id="KAK5777635.1"/>
    </source>
</evidence>
<reference evidence="3 4" key="1">
    <citation type="submission" date="2023-03" db="EMBL/GenBank/DDBJ databases">
        <title>WGS of Gossypium arboreum.</title>
        <authorList>
            <person name="Yu D."/>
        </authorList>
    </citation>
    <scope>NUCLEOTIDE SEQUENCE [LARGE SCALE GENOMIC DNA]</scope>
    <source>
        <tissue evidence="3">Leaf</tissue>
    </source>
</reference>
<accession>A0ABR0MWE2</accession>
<feature type="domain" description="RNase H type-1" evidence="2">
    <location>
        <begin position="44"/>
        <end position="163"/>
    </location>
</feature>
<gene>
    <name evidence="3" type="ORF">PVK06_045602</name>
</gene>
<dbReference type="PANTHER" id="PTHR47074">
    <property type="entry name" value="BNAC02G40300D PROTEIN"/>
    <property type="match status" value="1"/>
</dbReference>
<protein>
    <recommendedName>
        <fullName evidence="2">RNase H type-1 domain-containing protein</fullName>
    </recommendedName>
</protein>
<evidence type="ECO:0000313" key="4">
    <source>
        <dbReference type="Proteomes" id="UP001358586"/>
    </source>
</evidence>
<feature type="compositionally biased region" description="Basic and acidic residues" evidence="1">
    <location>
        <begin position="188"/>
        <end position="201"/>
    </location>
</feature>
<dbReference type="InterPro" id="IPR052929">
    <property type="entry name" value="RNase_H-like_EbsB-rel"/>
</dbReference>